<feature type="active site" description="Proton donor/acceptor" evidence="8">
    <location>
        <position position="75"/>
    </location>
</feature>
<gene>
    <name evidence="8" type="primary">murI</name>
    <name evidence="9" type="ORF">PYK22_02529</name>
</gene>
<dbReference type="Pfam" id="PF01177">
    <property type="entry name" value="Asp_Glu_race"/>
    <property type="match status" value="1"/>
</dbReference>
<sequence length="274" mass="30076">MAKRELPIGIFDSGVGGLTVYRALHERLPNEKFVYLGDTARVPYGTKSLTTVERYAVENARFLARHGIKLLVVACNTASALALPAVRRAIEAPVIGVIEPGARAAVQSSPHGRIGVIATEATVKSRAYTRAILQLAPRAEVLERACPLFVPLAEEGWADTEVARMVAEEYLRDLRLAEIDTLVLGCTHYPLLRRTIQSVMGETVRIIESGEAVAEQVARLLEEEGLAHAPVEKRARSLCDDLDHFYVTDAAERFARVAERFLGRAPKVLEAVEI</sequence>
<dbReference type="InterPro" id="IPR015942">
    <property type="entry name" value="Asp/Glu/hydantoin_racemase"/>
</dbReference>
<dbReference type="InterPro" id="IPR033134">
    <property type="entry name" value="Asp/Glu_racemase_AS_2"/>
</dbReference>
<dbReference type="InterPro" id="IPR001920">
    <property type="entry name" value="Asp/Glu_race"/>
</dbReference>
<comment type="function">
    <text evidence="8">Provides the (R)-glutamate required for cell wall biosynthesis.</text>
</comment>
<evidence type="ECO:0000256" key="3">
    <source>
        <dbReference type="ARBA" id="ARBA00022960"/>
    </source>
</evidence>
<evidence type="ECO:0000256" key="7">
    <source>
        <dbReference type="ARBA" id="ARBA00070053"/>
    </source>
</evidence>
<dbReference type="RefSeq" id="WP_041977788.1">
    <property type="nucleotide sequence ID" value="NZ_CBXV010000008.1"/>
</dbReference>
<organism evidence="9 10">
    <name type="scientific">Pyrinomonas methylaliphatogenes</name>
    <dbReference type="NCBI Taxonomy" id="454194"/>
    <lineage>
        <taxon>Bacteria</taxon>
        <taxon>Pseudomonadati</taxon>
        <taxon>Acidobacteriota</taxon>
        <taxon>Blastocatellia</taxon>
        <taxon>Blastocatellales</taxon>
        <taxon>Pyrinomonadaceae</taxon>
        <taxon>Pyrinomonas</taxon>
    </lineage>
</organism>
<dbReference type="GO" id="GO:0071555">
    <property type="term" value="P:cell wall organization"/>
    <property type="evidence" value="ECO:0007669"/>
    <property type="project" value="UniProtKB-KW"/>
</dbReference>
<dbReference type="InterPro" id="IPR018187">
    <property type="entry name" value="Asp/Glu_racemase_AS_1"/>
</dbReference>
<evidence type="ECO:0000313" key="10">
    <source>
        <dbReference type="Proteomes" id="UP000031518"/>
    </source>
</evidence>
<evidence type="ECO:0000256" key="5">
    <source>
        <dbReference type="ARBA" id="ARBA00023235"/>
    </source>
</evidence>
<keyword evidence="6 8" id="KW-0961">Cell wall biogenesis/degradation</keyword>
<dbReference type="FunFam" id="3.40.50.1860:FF:000002">
    <property type="entry name" value="Glutamate racemase"/>
    <property type="match status" value="1"/>
</dbReference>
<name>A0A0B6WZ16_9BACT</name>
<dbReference type="OrthoDB" id="9801055at2"/>
<dbReference type="PANTHER" id="PTHR21198">
    <property type="entry name" value="GLUTAMATE RACEMASE"/>
    <property type="match status" value="1"/>
</dbReference>
<dbReference type="PROSITE" id="PS00923">
    <property type="entry name" value="ASP_GLU_RACEMASE_1"/>
    <property type="match status" value="1"/>
</dbReference>
<dbReference type="HAMAP" id="MF_00258">
    <property type="entry name" value="Glu_racemase"/>
    <property type="match status" value="1"/>
</dbReference>
<feature type="binding site" evidence="8">
    <location>
        <begin position="76"/>
        <end position="77"/>
    </location>
    <ligand>
        <name>substrate</name>
    </ligand>
</feature>
<dbReference type="PANTHER" id="PTHR21198:SF2">
    <property type="entry name" value="GLUTAMATE RACEMASE"/>
    <property type="match status" value="1"/>
</dbReference>
<comment type="catalytic activity">
    <reaction evidence="1 8">
        <text>L-glutamate = D-glutamate</text>
        <dbReference type="Rhea" id="RHEA:12813"/>
        <dbReference type="ChEBI" id="CHEBI:29985"/>
        <dbReference type="ChEBI" id="CHEBI:29986"/>
        <dbReference type="EC" id="5.1.1.3"/>
    </reaction>
</comment>
<dbReference type="InterPro" id="IPR004391">
    <property type="entry name" value="Glu_race"/>
</dbReference>
<comment type="similarity">
    <text evidence="8">Belongs to the aspartate/glutamate racemases family.</text>
</comment>
<protein>
    <recommendedName>
        <fullName evidence="7 8">Glutamate racemase</fullName>
        <ecNumber evidence="2 8">5.1.1.3</ecNumber>
    </recommendedName>
</protein>
<evidence type="ECO:0000256" key="6">
    <source>
        <dbReference type="ARBA" id="ARBA00023316"/>
    </source>
</evidence>
<dbReference type="GO" id="GO:0009252">
    <property type="term" value="P:peptidoglycan biosynthetic process"/>
    <property type="evidence" value="ECO:0007669"/>
    <property type="project" value="UniProtKB-UniRule"/>
</dbReference>
<accession>A0A0B6WZ16</accession>
<evidence type="ECO:0000256" key="1">
    <source>
        <dbReference type="ARBA" id="ARBA00001602"/>
    </source>
</evidence>
<dbReference type="UniPathway" id="UPA00219"/>
<dbReference type="Proteomes" id="UP000031518">
    <property type="component" value="Unassembled WGS sequence"/>
</dbReference>
<proteinExistence type="inferred from homology"/>
<feature type="binding site" evidence="8">
    <location>
        <begin position="12"/>
        <end position="13"/>
    </location>
    <ligand>
        <name>substrate</name>
    </ligand>
</feature>
<reference evidence="9 10" key="2">
    <citation type="submission" date="2015-01" db="EMBL/GenBank/DDBJ databases">
        <title>Complete genome sequence of Pyrinomonas methylaliphatogenes type strain K22T.</title>
        <authorList>
            <person name="Lee K.C.Y."/>
            <person name="Power J.F."/>
            <person name="Dunfield P.F."/>
            <person name="Morgan X.C."/>
            <person name="Huttenhower C."/>
            <person name="Stott M.B."/>
        </authorList>
    </citation>
    <scope>NUCLEOTIDE SEQUENCE [LARGE SCALE GENOMIC DNA]</scope>
    <source>
        <strain evidence="9 10">K22</strain>
    </source>
</reference>
<keyword evidence="5 8" id="KW-0413">Isomerase</keyword>
<evidence type="ECO:0000256" key="2">
    <source>
        <dbReference type="ARBA" id="ARBA00013090"/>
    </source>
</evidence>
<evidence type="ECO:0000256" key="8">
    <source>
        <dbReference type="HAMAP-Rule" id="MF_00258"/>
    </source>
</evidence>
<dbReference type="STRING" id="454194.PYK22_02529"/>
<dbReference type="EMBL" id="CBXV010000008">
    <property type="protein sequence ID" value="CDM66498.1"/>
    <property type="molecule type" value="Genomic_DNA"/>
</dbReference>
<keyword evidence="4 8" id="KW-0573">Peptidoglycan synthesis</keyword>
<keyword evidence="3 8" id="KW-0133">Cell shape</keyword>
<dbReference type="AlphaFoldDB" id="A0A0B6WZ16"/>
<dbReference type="EC" id="5.1.1.3" evidence="2 8"/>
<dbReference type="SUPFAM" id="SSF53681">
    <property type="entry name" value="Aspartate/glutamate racemase"/>
    <property type="match status" value="2"/>
</dbReference>
<feature type="active site" description="Proton donor/acceptor" evidence="8">
    <location>
        <position position="186"/>
    </location>
</feature>
<dbReference type="GO" id="GO:0008360">
    <property type="term" value="P:regulation of cell shape"/>
    <property type="evidence" value="ECO:0007669"/>
    <property type="project" value="UniProtKB-KW"/>
</dbReference>
<comment type="pathway">
    <text evidence="8">Cell wall biogenesis; peptidoglycan biosynthesis.</text>
</comment>
<keyword evidence="10" id="KW-1185">Reference proteome</keyword>
<dbReference type="Gene3D" id="3.40.50.1860">
    <property type="match status" value="2"/>
</dbReference>
<dbReference type="NCBIfam" id="TIGR00067">
    <property type="entry name" value="glut_race"/>
    <property type="match status" value="1"/>
</dbReference>
<dbReference type="PROSITE" id="PS00924">
    <property type="entry name" value="ASP_GLU_RACEMASE_2"/>
    <property type="match status" value="1"/>
</dbReference>
<feature type="binding site" evidence="8">
    <location>
        <begin position="187"/>
        <end position="188"/>
    </location>
    <ligand>
        <name>substrate</name>
    </ligand>
</feature>
<evidence type="ECO:0000256" key="4">
    <source>
        <dbReference type="ARBA" id="ARBA00022984"/>
    </source>
</evidence>
<dbReference type="GO" id="GO:0008881">
    <property type="term" value="F:glutamate racemase activity"/>
    <property type="evidence" value="ECO:0007669"/>
    <property type="project" value="UniProtKB-UniRule"/>
</dbReference>
<evidence type="ECO:0000313" key="9">
    <source>
        <dbReference type="EMBL" id="CDM66498.1"/>
    </source>
</evidence>
<feature type="binding site" evidence="8">
    <location>
        <begin position="44"/>
        <end position="45"/>
    </location>
    <ligand>
        <name>substrate</name>
    </ligand>
</feature>
<reference evidence="9 10" key="1">
    <citation type="submission" date="2013-12" db="EMBL/GenBank/DDBJ databases">
        <authorList>
            <person name="Stott M."/>
        </authorList>
    </citation>
    <scope>NUCLEOTIDE SEQUENCE [LARGE SCALE GENOMIC DNA]</scope>
    <source>
        <strain evidence="9 10">K22</strain>
    </source>
</reference>